<keyword evidence="2" id="KW-0560">Oxidoreductase</keyword>
<sequence length="290" mass="31615">MAPKVFLITGCSTGFGNEYVKTALQDGHKVVATARKPSTLTFDGANDSNLLGIPLDVTDSKSIDSAFAAAVKKFGSVDVVVNNAGYGLTGEFEALSDAQIRQQMEVNFFGLIAVTRKAMETMRDLKTGGVIQQITSIGGQIGMPLRSIYHASKWAVEGFTESVSQEVKPEWGIKFTCIEPGGFRTDWAGRSMEFAETKNPAYDHLHGHSVMSRQEGYQAGDPVKGVQAFYELAMMENPPLHCVVGTDAYALMKAKLERYAESVEKHKELSNSTDVDGYKSQGLPRLAWNV</sequence>
<dbReference type="GO" id="GO:0016491">
    <property type="term" value="F:oxidoreductase activity"/>
    <property type="evidence" value="ECO:0007669"/>
    <property type="project" value="UniProtKB-KW"/>
</dbReference>
<dbReference type="PRINTS" id="PR00081">
    <property type="entry name" value="GDHRDH"/>
</dbReference>
<dbReference type="InterPro" id="IPR036291">
    <property type="entry name" value="NAD(P)-bd_dom_sf"/>
</dbReference>
<dbReference type="Gene3D" id="3.40.50.720">
    <property type="entry name" value="NAD(P)-binding Rossmann-like Domain"/>
    <property type="match status" value="1"/>
</dbReference>
<dbReference type="CDD" id="cd05374">
    <property type="entry name" value="17beta-HSD-like_SDR_c"/>
    <property type="match status" value="1"/>
</dbReference>
<dbReference type="PRINTS" id="PR00080">
    <property type="entry name" value="SDRFAMILY"/>
</dbReference>
<dbReference type="Pfam" id="PF00106">
    <property type="entry name" value="adh_short"/>
    <property type="match status" value="1"/>
</dbReference>
<dbReference type="PANTHER" id="PTHR43976:SF16">
    <property type="entry name" value="SHORT-CHAIN DEHYDROGENASE_REDUCTASE FAMILY PROTEIN"/>
    <property type="match status" value="1"/>
</dbReference>
<evidence type="ECO:0000256" key="3">
    <source>
        <dbReference type="RuleBase" id="RU000363"/>
    </source>
</evidence>
<dbReference type="SUPFAM" id="SSF51735">
    <property type="entry name" value="NAD(P)-binding Rossmann-fold domains"/>
    <property type="match status" value="1"/>
</dbReference>
<dbReference type="Proteomes" id="UP000504638">
    <property type="component" value="Unplaced"/>
</dbReference>
<reference evidence="6" key="2">
    <citation type="submission" date="2020-04" db="EMBL/GenBank/DDBJ databases">
        <authorList>
            <consortium name="NCBI Genome Project"/>
        </authorList>
    </citation>
    <scope>NUCLEOTIDE SEQUENCE</scope>
    <source>
        <strain evidence="6">CBS 781.70</strain>
    </source>
</reference>
<comment type="similarity">
    <text evidence="1 3">Belongs to the short-chain dehydrogenases/reductases (SDR) family.</text>
</comment>
<dbReference type="OrthoDB" id="1274115at2759"/>
<evidence type="ECO:0000256" key="1">
    <source>
        <dbReference type="ARBA" id="ARBA00006484"/>
    </source>
</evidence>
<proteinExistence type="inferred from homology"/>
<dbReference type="InterPro" id="IPR002347">
    <property type="entry name" value="SDR_fam"/>
</dbReference>
<dbReference type="PANTHER" id="PTHR43976">
    <property type="entry name" value="SHORT CHAIN DEHYDROGENASE"/>
    <property type="match status" value="1"/>
</dbReference>
<evidence type="ECO:0000313" key="5">
    <source>
        <dbReference type="Proteomes" id="UP000504638"/>
    </source>
</evidence>
<protein>
    <submittedName>
        <fullName evidence="4 6">NAD(P)-binding protein</fullName>
    </submittedName>
</protein>
<dbReference type="RefSeq" id="XP_033533284.1">
    <property type="nucleotide sequence ID" value="XM_033679611.1"/>
</dbReference>
<accession>A0A6G1G0T8</accession>
<reference evidence="6" key="3">
    <citation type="submission" date="2025-04" db="UniProtKB">
        <authorList>
            <consortium name="RefSeq"/>
        </authorList>
    </citation>
    <scope>IDENTIFICATION</scope>
    <source>
        <strain evidence="6">CBS 781.70</strain>
    </source>
</reference>
<dbReference type="GeneID" id="54420181"/>
<dbReference type="InterPro" id="IPR051911">
    <property type="entry name" value="SDR_oxidoreductase"/>
</dbReference>
<name>A0A6G1G0T8_9PEZI</name>
<evidence type="ECO:0000313" key="4">
    <source>
        <dbReference type="EMBL" id="KAF1811653.1"/>
    </source>
</evidence>
<dbReference type="AlphaFoldDB" id="A0A6G1G0T8"/>
<evidence type="ECO:0000256" key="2">
    <source>
        <dbReference type="ARBA" id="ARBA00023002"/>
    </source>
</evidence>
<keyword evidence="5" id="KW-1185">Reference proteome</keyword>
<evidence type="ECO:0000313" key="6">
    <source>
        <dbReference type="RefSeq" id="XP_033533284.1"/>
    </source>
</evidence>
<gene>
    <name evidence="4 6" type="ORF">P152DRAFT_459117</name>
</gene>
<dbReference type="EMBL" id="ML975160">
    <property type="protein sequence ID" value="KAF1811653.1"/>
    <property type="molecule type" value="Genomic_DNA"/>
</dbReference>
<reference evidence="4 6" key="1">
    <citation type="submission" date="2020-01" db="EMBL/GenBank/DDBJ databases">
        <authorList>
            <consortium name="DOE Joint Genome Institute"/>
            <person name="Haridas S."/>
            <person name="Albert R."/>
            <person name="Binder M."/>
            <person name="Bloem J."/>
            <person name="Labutti K."/>
            <person name="Salamov A."/>
            <person name="Andreopoulos B."/>
            <person name="Baker S.E."/>
            <person name="Barry K."/>
            <person name="Bills G."/>
            <person name="Bluhm B.H."/>
            <person name="Cannon C."/>
            <person name="Castanera R."/>
            <person name="Culley D.E."/>
            <person name="Daum C."/>
            <person name="Ezra D."/>
            <person name="Gonzalez J.B."/>
            <person name="Henrissat B."/>
            <person name="Kuo A."/>
            <person name="Liang C."/>
            <person name="Lipzen A."/>
            <person name="Lutzoni F."/>
            <person name="Magnuson J."/>
            <person name="Mondo S."/>
            <person name="Nolan M."/>
            <person name="Ohm R."/>
            <person name="Pangilinan J."/>
            <person name="Park H.-J."/>
            <person name="Ramirez L."/>
            <person name="Alfaro M."/>
            <person name="Sun H."/>
            <person name="Tritt A."/>
            <person name="Yoshinaga Y."/>
            <person name="Zwiers L.-H."/>
            <person name="Turgeon B.G."/>
            <person name="Goodwin S.B."/>
            <person name="Spatafora J.W."/>
            <person name="Crous P.W."/>
            <person name="Grigoriev I.V."/>
        </authorList>
    </citation>
    <scope>NUCLEOTIDE SEQUENCE</scope>
    <source>
        <strain evidence="4 6">CBS 781.70</strain>
    </source>
</reference>
<organism evidence="4">
    <name type="scientific">Eremomyces bilateralis CBS 781.70</name>
    <dbReference type="NCBI Taxonomy" id="1392243"/>
    <lineage>
        <taxon>Eukaryota</taxon>
        <taxon>Fungi</taxon>
        <taxon>Dikarya</taxon>
        <taxon>Ascomycota</taxon>
        <taxon>Pezizomycotina</taxon>
        <taxon>Dothideomycetes</taxon>
        <taxon>Dothideomycetes incertae sedis</taxon>
        <taxon>Eremomycetales</taxon>
        <taxon>Eremomycetaceae</taxon>
        <taxon>Eremomyces</taxon>
    </lineage>
</organism>